<dbReference type="OrthoDB" id="18740at2759"/>
<evidence type="ECO:0000256" key="2">
    <source>
        <dbReference type="ARBA" id="ARBA00023203"/>
    </source>
</evidence>
<sequence>MDRASSRSVPWAAQQLAFTAWMNGRLAERDGFRVEDLQRDMRDGVVLLELLEIVDRGHVFAGRVRRPRHKLEEIANLNLGIERLRERGVKLVNISAEDVHDGSIDLILALVWAIILRFELGTSAGATGGSARSGDSDDASGARATAGGLNDARHELLVWVRAQLETAAGASNGAKPAQAAPAVSNLTHDFRSGEVLVALAERALGAPSLGRAADPSAPPVERVRAAMGALESQLGVPHALSADELVAGQLDERAAVVYVAMLRRAVERRDAASAELHAAVNARDVRKLTRALDAARAAHVDQRSVLRASELLLRLQPPAEPALRARAGMQPRTALGLSMPPERAVPPAVSASAASPDGACLPGATGARGASGSAHAAGGARPVCAAEDAPDAAGGTASPRAAAGACVADERAHGEDAGAVGEDAGGRLTAGGARAAHDAGRALMRLGDGGSSAASVGLDLLGRESFSDGDDAGPRNGGGAGGRATAAVARTALTAGAVLMGLGATASSAVASPPRANRREPFGRERDELRRAGAGGDEDSDGGASPPPHAPLYAARAAAGILHEIGLSARVETARGVHGQRGRATAADGRGYGTNDADRERAGGRAGGGGGGDLAYASHPDARLAQVGEAEQSACGRCSSLATAGAPDVRASDGRTSLETQASATAAHARAATERALRAARSIGATSAASDALPLREHGARTGYERTATANRARSGSPPARAPRATAAHVGGAAAAEGAAGGVVGATHGGRPRSTARRRPASARRHRAAHPSGARVSETGRSSGGLRGGVHGGAFGSHGRELSAHVEQNAPHRLQRRASSAGRRASGASLGGSGSEFFYRPAMGLAWNRLRVVRAWSPSEQRQVDALAVRVRRRLERVDASRRAAEMAERRAVLERERRRDLALHGHSAAGAHGDGPSDDSAFARWRAQDEERLLRLISLRRAELKRINDERAAADTERKAHAASAYAAWALGKRHAASTRAARTAARDNAVSAALEQILRRVDSEVTFLAWKRAHAPRAPRAPREEPRPDHANARSPRTADGEPLFAQRAGAGARVRAASASRARRTPATSADGASARGARRERRQSHGATRAAASAAAAAASTAARHAAARALSWDEEAAGPSAAVDDFDWDAWAAGDVQLDRAAPARMRAASAADERAPPAARGSGARTARPRSATRASRAGWSTARS</sequence>
<dbReference type="OMA" id="LVYHEAK"/>
<feature type="compositionally biased region" description="Gly residues" evidence="3">
    <location>
        <begin position="604"/>
        <end position="613"/>
    </location>
</feature>
<keyword evidence="2" id="KW-0009">Actin-binding</keyword>
<evidence type="ECO:0000313" key="5">
    <source>
        <dbReference type="EMBL" id="KAG8467620.1"/>
    </source>
</evidence>
<feature type="compositionally biased region" description="Low complexity" evidence="3">
    <location>
        <begin position="1089"/>
        <end position="1099"/>
    </location>
</feature>
<keyword evidence="6" id="KW-1185">Reference proteome</keyword>
<feature type="region of interest" description="Disordered" evidence="3">
    <location>
        <begin position="1147"/>
        <end position="1191"/>
    </location>
</feature>
<dbReference type="Proteomes" id="UP000751190">
    <property type="component" value="Unassembled WGS sequence"/>
</dbReference>
<dbReference type="GO" id="GO:0003779">
    <property type="term" value="F:actin binding"/>
    <property type="evidence" value="ECO:0007669"/>
    <property type="project" value="UniProtKB-KW"/>
</dbReference>
<feature type="compositionally biased region" description="Gly residues" evidence="3">
    <location>
        <begin position="739"/>
        <end position="748"/>
    </location>
</feature>
<dbReference type="PROSITE" id="PS50021">
    <property type="entry name" value="CH"/>
    <property type="match status" value="2"/>
</dbReference>
<name>A0A8J5XY64_DIALT</name>
<protein>
    <recommendedName>
        <fullName evidence="4">Calponin-homology (CH) domain-containing protein</fullName>
    </recommendedName>
</protein>
<feature type="region of interest" description="Disordered" evidence="3">
    <location>
        <begin position="126"/>
        <end position="145"/>
    </location>
</feature>
<feature type="compositionally biased region" description="Low complexity" evidence="3">
    <location>
        <begin position="1147"/>
        <end position="1185"/>
    </location>
</feature>
<dbReference type="SMART" id="SM00033">
    <property type="entry name" value="CH"/>
    <property type="match status" value="2"/>
</dbReference>
<feature type="compositionally biased region" description="Low complexity" evidence="3">
    <location>
        <begin position="710"/>
        <end position="738"/>
    </location>
</feature>
<dbReference type="SUPFAM" id="SSF47576">
    <property type="entry name" value="Calponin-homology domain, CH-domain"/>
    <property type="match status" value="1"/>
</dbReference>
<feature type="compositionally biased region" description="Basic residues" evidence="3">
    <location>
        <begin position="750"/>
        <end position="769"/>
    </location>
</feature>
<dbReference type="Pfam" id="PF00307">
    <property type="entry name" value="CH"/>
    <property type="match status" value="2"/>
</dbReference>
<evidence type="ECO:0000259" key="4">
    <source>
        <dbReference type="PROSITE" id="PS50021"/>
    </source>
</evidence>
<feature type="region of interest" description="Disordered" evidence="3">
    <location>
        <begin position="1016"/>
        <end position="1099"/>
    </location>
</feature>
<organism evidence="5 6">
    <name type="scientific">Diacronema lutheri</name>
    <name type="common">Unicellular marine alga</name>
    <name type="synonym">Monochrysis lutheri</name>
    <dbReference type="NCBI Taxonomy" id="2081491"/>
    <lineage>
        <taxon>Eukaryota</taxon>
        <taxon>Haptista</taxon>
        <taxon>Haptophyta</taxon>
        <taxon>Pavlovophyceae</taxon>
        <taxon>Pavlovales</taxon>
        <taxon>Pavlovaceae</taxon>
        <taxon>Diacronema</taxon>
    </lineage>
</organism>
<feature type="compositionally biased region" description="Basic and acidic residues" evidence="3">
    <location>
        <begin position="517"/>
        <end position="531"/>
    </location>
</feature>
<dbReference type="InterPro" id="IPR001715">
    <property type="entry name" value="CH_dom"/>
</dbReference>
<dbReference type="PROSITE" id="PS00019">
    <property type="entry name" value="ACTININ_1"/>
    <property type="match status" value="1"/>
</dbReference>
<feature type="region of interest" description="Disordered" evidence="3">
    <location>
        <begin position="573"/>
        <end position="617"/>
    </location>
</feature>
<dbReference type="EMBL" id="JAGTXO010000005">
    <property type="protein sequence ID" value="KAG8467620.1"/>
    <property type="molecule type" value="Genomic_DNA"/>
</dbReference>
<feature type="compositionally biased region" description="Low complexity" evidence="3">
    <location>
        <begin position="1048"/>
        <end position="1079"/>
    </location>
</feature>
<accession>A0A8J5XY64</accession>
<proteinExistence type="predicted"/>
<dbReference type="Gene3D" id="1.10.418.10">
    <property type="entry name" value="Calponin-like domain"/>
    <property type="match status" value="2"/>
</dbReference>
<feature type="region of interest" description="Disordered" evidence="3">
    <location>
        <begin position="507"/>
        <end position="551"/>
    </location>
</feature>
<feature type="domain" description="Calponin-homology (CH)" evidence="4">
    <location>
        <begin position="150"/>
        <end position="267"/>
    </location>
</feature>
<dbReference type="InterPro" id="IPR036872">
    <property type="entry name" value="CH_dom_sf"/>
</dbReference>
<dbReference type="PANTHER" id="PTHR11915">
    <property type="entry name" value="SPECTRIN/FILAMIN RELATED CYTOSKELETAL PROTEIN"/>
    <property type="match status" value="1"/>
</dbReference>
<feature type="compositionally biased region" description="Gly residues" evidence="3">
    <location>
        <begin position="782"/>
        <end position="796"/>
    </location>
</feature>
<evidence type="ECO:0000256" key="1">
    <source>
        <dbReference type="ARBA" id="ARBA00022737"/>
    </source>
</evidence>
<evidence type="ECO:0000256" key="3">
    <source>
        <dbReference type="SAM" id="MobiDB-lite"/>
    </source>
</evidence>
<feature type="compositionally biased region" description="Basic and acidic residues" evidence="3">
    <location>
        <begin position="694"/>
        <end position="704"/>
    </location>
</feature>
<gene>
    <name evidence="5" type="ORF">KFE25_006672</name>
</gene>
<evidence type="ECO:0000313" key="6">
    <source>
        <dbReference type="Proteomes" id="UP000751190"/>
    </source>
</evidence>
<dbReference type="PROSITE" id="PS00020">
    <property type="entry name" value="ACTININ_2"/>
    <property type="match status" value="1"/>
</dbReference>
<feature type="domain" description="Calponin-homology (CH)" evidence="4">
    <location>
        <begin position="12"/>
        <end position="119"/>
    </location>
</feature>
<feature type="region of interest" description="Disordered" evidence="3">
    <location>
        <begin position="812"/>
        <end position="833"/>
    </location>
</feature>
<feature type="compositionally biased region" description="Low complexity" evidence="3">
    <location>
        <begin position="817"/>
        <end position="828"/>
    </location>
</feature>
<dbReference type="AlphaFoldDB" id="A0A8J5XY64"/>
<comment type="caution">
    <text evidence="5">The sequence shown here is derived from an EMBL/GenBank/DDBJ whole genome shotgun (WGS) entry which is preliminary data.</text>
</comment>
<reference evidence="5" key="1">
    <citation type="submission" date="2021-05" db="EMBL/GenBank/DDBJ databases">
        <title>The genome of the haptophyte Pavlova lutheri (Diacronema luteri, Pavlovales) - a model for lipid biosynthesis in eukaryotic algae.</title>
        <authorList>
            <person name="Hulatt C.J."/>
            <person name="Posewitz M.C."/>
        </authorList>
    </citation>
    <scope>NUCLEOTIDE SEQUENCE</scope>
    <source>
        <strain evidence="5">NIVA-4/92</strain>
    </source>
</reference>
<feature type="region of interest" description="Disordered" evidence="3">
    <location>
        <begin position="685"/>
        <end position="798"/>
    </location>
</feature>
<feature type="compositionally biased region" description="Basic and acidic residues" evidence="3">
    <location>
        <begin position="1023"/>
        <end position="1042"/>
    </location>
</feature>
<keyword evidence="1" id="KW-0677">Repeat</keyword>
<dbReference type="InterPro" id="IPR001589">
    <property type="entry name" value="Actinin_actin-bd_CS"/>
</dbReference>